<evidence type="ECO:0000313" key="4">
    <source>
        <dbReference type="EMBL" id="SHJ38471.1"/>
    </source>
</evidence>
<reference evidence="5" key="1">
    <citation type="submission" date="2016-11" db="EMBL/GenBank/DDBJ databases">
        <authorList>
            <person name="Varghese N."/>
            <person name="Submissions S."/>
        </authorList>
    </citation>
    <scope>NUCLEOTIDE SEQUENCE [LARGE SCALE GENOMIC DNA]</scope>
    <source>
        <strain evidence="5">DSM 19858</strain>
    </source>
</reference>
<evidence type="ECO:0000256" key="2">
    <source>
        <dbReference type="ARBA" id="ARBA00022679"/>
    </source>
</evidence>
<dbReference type="Proteomes" id="UP000184543">
    <property type="component" value="Unassembled WGS sequence"/>
</dbReference>
<proteinExistence type="predicted"/>
<dbReference type="SUPFAM" id="SSF53448">
    <property type="entry name" value="Nucleotide-diphospho-sugar transferases"/>
    <property type="match status" value="1"/>
</dbReference>
<dbReference type="Gene3D" id="3.90.550.10">
    <property type="entry name" value="Spore Coat Polysaccharide Biosynthesis Protein SpsA, Chain A"/>
    <property type="match status" value="1"/>
</dbReference>
<dbReference type="PANTHER" id="PTHR22916:SF51">
    <property type="entry name" value="GLYCOSYLTRANSFERASE EPSH-RELATED"/>
    <property type="match status" value="1"/>
</dbReference>
<evidence type="ECO:0000256" key="1">
    <source>
        <dbReference type="ARBA" id="ARBA00022676"/>
    </source>
</evidence>
<dbReference type="InterPro" id="IPR029044">
    <property type="entry name" value="Nucleotide-diphossugar_trans"/>
</dbReference>
<accession>A0A1M6IVK1</accession>
<gene>
    <name evidence="4" type="ORF">SAMN04488513_104136</name>
</gene>
<sequence length="339" mass="39694">MSQNKYSCLFDHKMPLLSVIVPVYNVEAYLARCIDSIINQTYSNLEIILIDDGSTDKSWSICEAYAKKDSRIITKQQSNSGSSVARNTGLDLATGDYIGFIDSDDWIDRNMFQLMLSFLLKNRLHVVECGVIDSKSFKFYFDIKKSSFNPLIETQEEGIKRLLTSNNFSVWRRIYSKKIIQDLRFIPGKIHQDVFFTIDVLNKTKRQGYIPLPLYIYNNENESVIRSPYNTQKMDAKDALYYIVDQTKKYDDKTKAIAKKYLLEGLVNHYNPLFFHQYLDKDYKHRNLLKKEISEQLSIKDGNYSLFSILAKILPCKIYGFILKFNALRIRIKLMLFKR</sequence>
<protein>
    <submittedName>
        <fullName evidence="4">Glycosyltransferase involved in cell wall bisynthesis</fullName>
    </submittedName>
</protein>
<name>A0A1M6IVK1_9FLAO</name>
<dbReference type="CDD" id="cd00761">
    <property type="entry name" value="Glyco_tranf_GTA_type"/>
    <property type="match status" value="1"/>
</dbReference>
<dbReference type="PANTHER" id="PTHR22916">
    <property type="entry name" value="GLYCOSYLTRANSFERASE"/>
    <property type="match status" value="1"/>
</dbReference>
<dbReference type="GO" id="GO:0016758">
    <property type="term" value="F:hexosyltransferase activity"/>
    <property type="evidence" value="ECO:0007669"/>
    <property type="project" value="UniProtKB-ARBA"/>
</dbReference>
<dbReference type="STRING" id="192903.SAMN04488513_104136"/>
<evidence type="ECO:0000259" key="3">
    <source>
        <dbReference type="Pfam" id="PF00535"/>
    </source>
</evidence>
<dbReference type="AlphaFoldDB" id="A0A1M6IVK1"/>
<keyword evidence="1" id="KW-0328">Glycosyltransferase</keyword>
<feature type="domain" description="Glycosyltransferase 2-like" evidence="3">
    <location>
        <begin position="18"/>
        <end position="182"/>
    </location>
</feature>
<dbReference type="EMBL" id="FQYU01000004">
    <property type="protein sequence ID" value="SHJ38471.1"/>
    <property type="molecule type" value="Genomic_DNA"/>
</dbReference>
<dbReference type="OrthoDB" id="9815829at2"/>
<evidence type="ECO:0000313" key="5">
    <source>
        <dbReference type="Proteomes" id="UP000184543"/>
    </source>
</evidence>
<keyword evidence="5" id="KW-1185">Reference proteome</keyword>
<dbReference type="InterPro" id="IPR001173">
    <property type="entry name" value="Glyco_trans_2-like"/>
</dbReference>
<keyword evidence="2 4" id="KW-0808">Transferase</keyword>
<dbReference type="RefSeq" id="WP_072994173.1">
    <property type="nucleotide sequence ID" value="NZ_FQYU01000004.1"/>
</dbReference>
<organism evidence="4 5">
    <name type="scientific">Pseudozobellia thermophila</name>
    <dbReference type="NCBI Taxonomy" id="192903"/>
    <lineage>
        <taxon>Bacteria</taxon>
        <taxon>Pseudomonadati</taxon>
        <taxon>Bacteroidota</taxon>
        <taxon>Flavobacteriia</taxon>
        <taxon>Flavobacteriales</taxon>
        <taxon>Flavobacteriaceae</taxon>
        <taxon>Pseudozobellia</taxon>
    </lineage>
</organism>
<dbReference type="Pfam" id="PF00535">
    <property type="entry name" value="Glycos_transf_2"/>
    <property type="match status" value="1"/>
</dbReference>